<feature type="active site" description="Proton acceptor" evidence="5">
    <location>
        <position position="62"/>
    </location>
</feature>
<evidence type="ECO:0000256" key="6">
    <source>
        <dbReference type="PIRSR" id="PIRSR607702-2"/>
    </source>
</evidence>
<name>A0AAN8FZ65_PATCE</name>
<dbReference type="InterPro" id="IPR038596">
    <property type="entry name" value="Janus_sf"/>
</dbReference>
<evidence type="ECO:0000256" key="5">
    <source>
        <dbReference type="PIRSR" id="PIRSR607702-1"/>
    </source>
</evidence>
<dbReference type="PANTHER" id="PTHR12258">
    <property type="entry name" value="JANUS-A/JANUS-B"/>
    <property type="match status" value="1"/>
</dbReference>
<evidence type="ECO:0000313" key="8">
    <source>
        <dbReference type="Proteomes" id="UP001347796"/>
    </source>
</evidence>
<protein>
    <submittedName>
        <fullName evidence="7">Uncharacterized protein</fullName>
    </submittedName>
</protein>
<keyword evidence="8" id="KW-1185">Reference proteome</keyword>
<evidence type="ECO:0000256" key="1">
    <source>
        <dbReference type="ARBA" id="ARBA00002508"/>
    </source>
</evidence>
<accession>A0AAN8FZ65</accession>
<sequence>MSVPVASIASAGSFKNPKLTAIPDVQIDKSGKMKYILIKVHDPEKDREFKHIVRGICKAEYHADIFDEISPNIESKGLDCECVGGGRIQVDPSKKTLQIYGYSQGFGRAEHAITAKILERKYKEYDISFNNDGY</sequence>
<dbReference type="Proteomes" id="UP001347796">
    <property type="component" value="Unassembled WGS sequence"/>
</dbReference>
<dbReference type="PANTHER" id="PTHR12258:SF5">
    <property type="entry name" value="BCDNA.GH02250-RELATED"/>
    <property type="match status" value="1"/>
</dbReference>
<evidence type="ECO:0000256" key="3">
    <source>
        <dbReference type="ARBA" id="ARBA00022782"/>
    </source>
</evidence>
<comment type="similarity">
    <text evidence="2">Belongs to the janus family.</text>
</comment>
<keyword evidence="4" id="KW-0726">Sexual differentiation</keyword>
<dbReference type="InterPro" id="IPR007702">
    <property type="entry name" value="Janus"/>
</dbReference>
<evidence type="ECO:0000256" key="4">
    <source>
        <dbReference type="ARBA" id="ARBA00022928"/>
    </source>
</evidence>
<comment type="caution">
    <text evidence="7">The sequence shown here is derived from an EMBL/GenBank/DDBJ whole genome shotgun (WGS) entry which is preliminary data.</text>
</comment>
<keyword evidence="3" id="KW-0221">Differentiation</keyword>
<dbReference type="GO" id="GO:0005829">
    <property type="term" value="C:cytosol"/>
    <property type="evidence" value="ECO:0007669"/>
    <property type="project" value="TreeGrafter"/>
</dbReference>
<dbReference type="AlphaFoldDB" id="A0AAN8FZ65"/>
<dbReference type="FunFam" id="3.50.20.20:FF:000001">
    <property type="entry name" value="14 kDa phosphohistidine phosphatase"/>
    <property type="match status" value="1"/>
</dbReference>
<dbReference type="GO" id="GO:0101006">
    <property type="term" value="F:protein histidine phosphatase activity"/>
    <property type="evidence" value="ECO:0007669"/>
    <property type="project" value="TreeGrafter"/>
</dbReference>
<organism evidence="7 8">
    <name type="scientific">Patella caerulea</name>
    <name type="common">Rayed Mediterranean limpet</name>
    <dbReference type="NCBI Taxonomy" id="87958"/>
    <lineage>
        <taxon>Eukaryota</taxon>
        <taxon>Metazoa</taxon>
        <taxon>Spiralia</taxon>
        <taxon>Lophotrochozoa</taxon>
        <taxon>Mollusca</taxon>
        <taxon>Gastropoda</taxon>
        <taxon>Patellogastropoda</taxon>
        <taxon>Patelloidea</taxon>
        <taxon>Patellidae</taxon>
        <taxon>Patella</taxon>
    </lineage>
</organism>
<evidence type="ECO:0000256" key="2">
    <source>
        <dbReference type="ARBA" id="ARBA00010971"/>
    </source>
</evidence>
<proteinExistence type="inferred from homology"/>
<dbReference type="GO" id="GO:0007548">
    <property type="term" value="P:sex differentiation"/>
    <property type="evidence" value="ECO:0007669"/>
    <property type="project" value="UniProtKB-KW"/>
</dbReference>
<evidence type="ECO:0000313" key="7">
    <source>
        <dbReference type="EMBL" id="KAK6167212.1"/>
    </source>
</evidence>
<dbReference type="SUPFAM" id="SSF143724">
    <property type="entry name" value="PHP14-like"/>
    <property type="match status" value="1"/>
</dbReference>
<dbReference type="GO" id="GO:0030154">
    <property type="term" value="P:cell differentiation"/>
    <property type="evidence" value="ECO:0007669"/>
    <property type="project" value="UniProtKB-KW"/>
</dbReference>
<dbReference type="Pfam" id="PF05005">
    <property type="entry name" value="Ocnus"/>
    <property type="match status" value="1"/>
</dbReference>
<dbReference type="EMBL" id="JAZGQO010000018">
    <property type="protein sequence ID" value="KAK6167212.1"/>
    <property type="molecule type" value="Genomic_DNA"/>
</dbReference>
<reference evidence="7 8" key="1">
    <citation type="submission" date="2024-01" db="EMBL/GenBank/DDBJ databases">
        <title>The genome of the rayed Mediterranean limpet Patella caerulea (Linnaeus, 1758).</title>
        <authorList>
            <person name="Anh-Thu Weber A."/>
            <person name="Halstead-Nussloch G."/>
        </authorList>
    </citation>
    <scope>NUCLEOTIDE SEQUENCE [LARGE SCALE GENOMIC DNA]</scope>
    <source>
        <strain evidence="7">AATW-2023a</strain>
        <tissue evidence="7">Whole specimen</tissue>
    </source>
</reference>
<dbReference type="Gene3D" id="3.50.20.20">
    <property type="entry name" value="Janus/Ocnus"/>
    <property type="match status" value="1"/>
</dbReference>
<feature type="binding site" evidence="6">
    <location>
        <position position="34"/>
    </location>
    <ligand>
        <name>substrate</name>
    </ligand>
</feature>
<gene>
    <name evidence="7" type="ORF">SNE40_021301</name>
</gene>
<comment type="function">
    <text evidence="1">JanA and janB regulate somatic sex differentiation.</text>
</comment>